<gene>
    <name evidence="6" type="ORF">EDC57_2024</name>
</gene>
<dbReference type="GO" id="GO:0030170">
    <property type="term" value="F:pyridoxal phosphate binding"/>
    <property type="evidence" value="ECO:0007669"/>
    <property type="project" value="InterPro"/>
</dbReference>
<dbReference type="InterPro" id="IPR011834">
    <property type="entry name" value="Agluc_phsphrylas"/>
</dbReference>
<accession>A0A3N1Y2P5</accession>
<dbReference type="GO" id="GO:0008184">
    <property type="term" value="F:glycogen phosphorylase activity"/>
    <property type="evidence" value="ECO:0007669"/>
    <property type="project" value="InterPro"/>
</dbReference>
<comment type="catalytic activity">
    <reaction evidence="1">
        <text>[(1-&gt;4)-alpha-D-glucosyl](n) + phosphate = [(1-&gt;4)-alpha-D-glucosyl](n-1) + alpha-D-glucose 1-phosphate</text>
        <dbReference type="Rhea" id="RHEA:41732"/>
        <dbReference type="Rhea" id="RHEA-COMP:9584"/>
        <dbReference type="Rhea" id="RHEA-COMP:9586"/>
        <dbReference type="ChEBI" id="CHEBI:15444"/>
        <dbReference type="ChEBI" id="CHEBI:43474"/>
        <dbReference type="ChEBI" id="CHEBI:58601"/>
        <dbReference type="EC" id="2.4.1.1"/>
    </reaction>
</comment>
<keyword evidence="7" id="KW-1185">Reference proteome</keyword>
<evidence type="ECO:0000259" key="5">
    <source>
        <dbReference type="Pfam" id="PF11897"/>
    </source>
</evidence>
<dbReference type="InterPro" id="IPR024517">
    <property type="entry name" value="Glycogen_phosphorylase_DUF3417"/>
</dbReference>
<dbReference type="GO" id="GO:0005975">
    <property type="term" value="P:carbohydrate metabolic process"/>
    <property type="evidence" value="ECO:0007669"/>
    <property type="project" value="InterPro"/>
</dbReference>
<dbReference type="NCBIfam" id="TIGR02094">
    <property type="entry name" value="more_P_ylases"/>
    <property type="match status" value="1"/>
</dbReference>
<dbReference type="PIRSF" id="PIRSF000460">
    <property type="entry name" value="Pprylas_GlgP"/>
    <property type="match status" value="1"/>
</dbReference>
<dbReference type="OrthoDB" id="7229284at2"/>
<comment type="similarity">
    <text evidence="2">Belongs to the glycogen phosphorylase family.</text>
</comment>
<dbReference type="InterPro" id="IPR000811">
    <property type="entry name" value="Glyco_trans_35"/>
</dbReference>
<proteinExistence type="inferred from homology"/>
<comment type="caution">
    <text evidence="6">The sequence shown here is derived from an EMBL/GenBank/DDBJ whole genome shotgun (WGS) entry which is preliminary data.</text>
</comment>
<dbReference type="Proteomes" id="UP000276634">
    <property type="component" value="Unassembled WGS sequence"/>
</dbReference>
<sequence>MQGTRYVLEVQPRIPERIERLAELADDLFYSWDRGVRGLFRRLDSALWDACNHNPKVFLRRVAQKRLEEAAQDRVFLEDYRRVLSAYETYLQEQVQSDVGLLFDPQRDLVAYFCAEFGFHESLPVYSGGLGILAGDHCKAASDLGLPFVAVGLLYRQGYFTQTIDAHGNQVAHYHPTDFGDLPLHPATDAEGRELCIRVELPGRTVCVRVWTGRAGRIRVVFLDTDLPQNSEADRRITYQLYGGDENTRIQQEIVLGIGGVRALRALGLTPTVWHLNEGHAAFAVLERCREQVEAGLDFDAALELVAAGTVFTTHTPVPAGHDVFDHGLFRGYFEDFAARLGIPMDRLLALGASPANQGGFNMTALALRGSRFHNGVSRIHGRVASSMEGYVWPQIPHEENPIGHVTNGIHLPTFLARQWAGLFDMHFGAEWRSELLDEAYWQRIDSIPDYTFWSTHQLLKAELLAELGERVRAQHRRNGLSEAHIRRLTRHLNPDRTDILLLGFARRFATYKRATLLFQDPARLARILKDPERPAVIVFAGKAHPRDLPGQELIRTIHEYAMRPEFEGHIVLVENYDLALARALVTGVDVWVNTPEHPLEASGTSGMKAGVNGVLNLSVLDGWWAEGFDGTNGWGITPHAPHYDLAHRNREEGQELLDLLEEEVVPLYYHRDGHGYSPGWVRMAKASMRTLIPRFNAQRMVMDYVLQHYGPANLQARTLAEDGAAPARELAAWKARVIAAWPKVRARRLDPPPARLYNGEVLPIRVAVDLAGLAPEDVVVECLIGTERADGTVETRQRFPFRPLEERTEEGEAVYALDLTPTLPGLQVYRLRLHPYHRLMSHPLELGCMLWL</sequence>
<dbReference type="EMBL" id="RJVI01000002">
    <property type="protein sequence ID" value="ROR32811.1"/>
    <property type="molecule type" value="Genomic_DNA"/>
</dbReference>
<dbReference type="RefSeq" id="WP_123401711.1">
    <property type="nucleotide sequence ID" value="NZ_RJVI01000002.1"/>
</dbReference>
<dbReference type="SUPFAM" id="SSF53756">
    <property type="entry name" value="UDP-Glycosyltransferase/glycogen phosphorylase"/>
    <property type="match status" value="1"/>
</dbReference>
<feature type="modified residue" description="N6-(pyridoxal phosphate)lysine" evidence="4">
    <location>
        <position position="609"/>
    </location>
</feature>
<dbReference type="Gene3D" id="3.40.50.2000">
    <property type="entry name" value="Glycogen Phosphorylase B"/>
    <property type="match status" value="3"/>
</dbReference>
<evidence type="ECO:0000256" key="1">
    <source>
        <dbReference type="ARBA" id="ARBA00001275"/>
    </source>
</evidence>
<protein>
    <submittedName>
        <fullName evidence="6">Starch phosphorylase</fullName>
    </submittedName>
</protein>
<name>A0A3N1Y2P5_9GAMM</name>
<dbReference type="Pfam" id="PF11897">
    <property type="entry name" value="DUF3417"/>
    <property type="match status" value="1"/>
</dbReference>
<dbReference type="AlphaFoldDB" id="A0A3N1Y2P5"/>
<dbReference type="Pfam" id="PF00343">
    <property type="entry name" value="Phosphorylase"/>
    <property type="match status" value="1"/>
</dbReference>
<feature type="domain" description="DUF3417" evidence="5">
    <location>
        <begin position="14"/>
        <end position="123"/>
    </location>
</feature>
<evidence type="ECO:0000256" key="3">
    <source>
        <dbReference type="ARBA" id="ARBA00022533"/>
    </source>
</evidence>
<evidence type="ECO:0000313" key="7">
    <source>
        <dbReference type="Proteomes" id="UP000276634"/>
    </source>
</evidence>
<keyword evidence="4" id="KW-0663">Pyridoxal phosphate</keyword>
<evidence type="ECO:0000256" key="4">
    <source>
        <dbReference type="PIRSR" id="PIRSR000460-1"/>
    </source>
</evidence>
<keyword evidence="3" id="KW-0021">Allosteric enzyme</keyword>
<dbReference type="PANTHER" id="PTHR42655:SF1">
    <property type="entry name" value="GLYCOGEN PHOSPHORYLASE"/>
    <property type="match status" value="1"/>
</dbReference>
<reference evidence="6 7" key="1">
    <citation type="submission" date="2018-11" db="EMBL/GenBank/DDBJ databases">
        <title>Genomic Encyclopedia of Type Strains, Phase IV (KMG-IV): sequencing the most valuable type-strain genomes for metagenomic binning, comparative biology and taxonomic classification.</title>
        <authorList>
            <person name="Goeker M."/>
        </authorList>
    </citation>
    <scope>NUCLEOTIDE SEQUENCE [LARGE SCALE GENOMIC DNA]</scope>
    <source>
        <strain evidence="6 7">DSM 100275</strain>
    </source>
</reference>
<evidence type="ECO:0000313" key="6">
    <source>
        <dbReference type="EMBL" id="ROR32811.1"/>
    </source>
</evidence>
<dbReference type="PANTHER" id="PTHR42655">
    <property type="entry name" value="GLYCOGEN PHOSPHORYLASE"/>
    <property type="match status" value="1"/>
</dbReference>
<organism evidence="6 7">
    <name type="scientific">Inmirania thermothiophila</name>
    <dbReference type="NCBI Taxonomy" id="1750597"/>
    <lineage>
        <taxon>Bacteria</taxon>
        <taxon>Pseudomonadati</taxon>
        <taxon>Pseudomonadota</taxon>
        <taxon>Gammaproteobacteria</taxon>
        <taxon>Chromatiales</taxon>
        <taxon>Ectothiorhodospiraceae</taxon>
        <taxon>Inmirania</taxon>
    </lineage>
</organism>
<dbReference type="InterPro" id="IPR052182">
    <property type="entry name" value="Glycogen/Maltodextrin_Phosph"/>
</dbReference>
<evidence type="ECO:0000256" key="2">
    <source>
        <dbReference type="ARBA" id="ARBA00006047"/>
    </source>
</evidence>